<comment type="caution">
    <text evidence="1">The sequence shown here is derived from an EMBL/GenBank/DDBJ whole genome shotgun (WGS) entry which is preliminary data.</text>
</comment>
<gene>
    <name evidence="1" type="ORF">NJ959_13490</name>
</gene>
<reference evidence="1" key="1">
    <citation type="submission" date="2022-06" db="EMBL/GenBank/DDBJ databases">
        <title>New cyanobacteria of genus Symplocastrum in benthos of Lake Baikal.</title>
        <authorList>
            <person name="Sorokovikova E."/>
            <person name="Tikhonova I."/>
            <person name="Krasnopeev A."/>
            <person name="Evseev P."/>
            <person name="Gladkikh A."/>
            <person name="Belykh O."/>
        </authorList>
    </citation>
    <scope>NUCLEOTIDE SEQUENCE</scope>
    <source>
        <strain evidence="1">BBK-W-15</strain>
    </source>
</reference>
<accession>A0AAE3KMG6</accession>
<proteinExistence type="predicted"/>
<evidence type="ECO:0000313" key="1">
    <source>
        <dbReference type="EMBL" id="MCP2729465.1"/>
    </source>
</evidence>
<organism evidence="1 2">
    <name type="scientific">Limnofasciculus baicalensis BBK-W-15</name>
    <dbReference type="NCBI Taxonomy" id="2699891"/>
    <lineage>
        <taxon>Bacteria</taxon>
        <taxon>Bacillati</taxon>
        <taxon>Cyanobacteriota</taxon>
        <taxon>Cyanophyceae</taxon>
        <taxon>Coleofasciculales</taxon>
        <taxon>Coleofasciculaceae</taxon>
        <taxon>Limnofasciculus</taxon>
        <taxon>Limnofasciculus baicalensis</taxon>
    </lineage>
</organism>
<protein>
    <submittedName>
        <fullName evidence="1">Uncharacterized protein</fullName>
    </submittedName>
</protein>
<dbReference type="AlphaFoldDB" id="A0AAE3KMG6"/>
<keyword evidence="2" id="KW-1185">Reference proteome</keyword>
<sequence>MSNDEWIFFHPVVNSESVNEIQKKLSKVVDISREDNLLLIKQSGWVAVPVESGDHFSGDDRDKLLDCVLEYGYREIIAVPLEKLNDFPAAFIIPSTAESVEEFNRKCGGFWFAIFAGKPDWVILCTKLDYLVITGKPSFVRQFLGSEIDEAFSLFYKFASDCTYESVTWQNRLFFLLEQLKTEYPSAEADRAIDLFPPNDLG</sequence>
<dbReference type="RefSeq" id="WP_254012251.1">
    <property type="nucleotide sequence ID" value="NZ_JAMZMM010000118.1"/>
</dbReference>
<name>A0AAE3KMG6_9CYAN</name>
<dbReference type="Proteomes" id="UP001204953">
    <property type="component" value="Unassembled WGS sequence"/>
</dbReference>
<evidence type="ECO:0000313" key="2">
    <source>
        <dbReference type="Proteomes" id="UP001204953"/>
    </source>
</evidence>
<dbReference type="EMBL" id="JAMZMM010000118">
    <property type="protein sequence ID" value="MCP2729465.1"/>
    <property type="molecule type" value="Genomic_DNA"/>
</dbReference>